<organism evidence="1 2">
    <name type="scientific">Paenibacillus aceris</name>
    <dbReference type="NCBI Taxonomy" id="869555"/>
    <lineage>
        <taxon>Bacteria</taxon>
        <taxon>Bacillati</taxon>
        <taxon>Bacillota</taxon>
        <taxon>Bacilli</taxon>
        <taxon>Bacillales</taxon>
        <taxon>Paenibacillaceae</taxon>
        <taxon>Paenibacillus</taxon>
    </lineage>
</organism>
<accession>A0ABS4HQE0</accession>
<evidence type="ECO:0000313" key="1">
    <source>
        <dbReference type="EMBL" id="MBP1960829.1"/>
    </source>
</evidence>
<evidence type="ECO:0000313" key="2">
    <source>
        <dbReference type="Proteomes" id="UP001519344"/>
    </source>
</evidence>
<comment type="caution">
    <text evidence="1">The sequence shown here is derived from an EMBL/GenBank/DDBJ whole genome shotgun (WGS) entry which is preliminary data.</text>
</comment>
<protein>
    <submittedName>
        <fullName evidence="1">Uncharacterized protein</fullName>
    </submittedName>
</protein>
<gene>
    <name evidence="1" type="ORF">J2Z65_000023</name>
</gene>
<dbReference type="Proteomes" id="UP001519344">
    <property type="component" value="Unassembled WGS sequence"/>
</dbReference>
<keyword evidence="2" id="KW-1185">Reference proteome</keyword>
<sequence length="134" mass="16165">MFNEQRVIVPTIESLMSLISNFKEYKIDLNLDPEIEFGVVSNNEQSGFHCMMTQDYSLFSIDILNAKDEILIRILAEMLDRYNLETDRLTEDIRDCYNNRIAEMQTDYERYWVIYRFDEEDDMVLVRYRAFITE</sequence>
<dbReference type="EMBL" id="JAGGKV010000001">
    <property type="protein sequence ID" value="MBP1960829.1"/>
    <property type="molecule type" value="Genomic_DNA"/>
</dbReference>
<dbReference type="RefSeq" id="WP_167056818.1">
    <property type="nucleotide sequence ID" value="NZ_JAAOZR010000013.1"/>
</dbReference>
<proteinExistence type="predicted"/>
<reference evidence="1 2" key="1">
    <citation type="submission" date="2021-03" db="EMBL/GenBank/DDBJ databases">
        <title>Genomic Encyclopedia of Type Strains, Phase IV (KMG-IV): sequencing the most valuable type-strain genomes for metagenomic binning, comparative biology and taxonomic classification.</title>
        <authorList>
            <person name="Goeker M."/>
        </authorList>
    </citation>
    <scope>NUCLEOTIDE SEQUENCE [LARGE SCALE GENOMIC DNA]</scope>
    <source>
        <strain evidence="1 2">DSM 24950</strain>
    </source>
</reference>
<name>A0ABS4HQE0_9BACL</name>